<dbReference type="STRING" id="638302.HMPREF0908_1926"/>
<dbReference type="GO" id="GO:0004803">
    <property type="term" value="F:transposase activity"/>
    <property type="evidence" value="ECO:0007669"/>
    <property type="project" value="UniProtKB-UniRule"/>
</dbReference>
<dbReference type="Pfam" id="PF00872">
    <property type="entry name" value="Transposase_mut"/>
    <property type="match status" value="1"/>
</dbReference>
<dbReference type="GO" id="GO:0003677">
    <property type="term" value="F:DNA binding"/>
    <property type="evidence" value="ECO:0007669"/>
    <property type="project" value="UniProtKB-UniRule"/>
</dbReference>
<dbReference type="eggNOG" id="COG3328">
    <property type="taxonomic scope" value="Bacteria"/>
</dbReference>
<accession>C4V626</accession>
<dbReference type="Proteomes" id="UP000005309">
    <property type="component" value="Unassembled WGS sequence"/>
</dbReference>
<dbReference type="HOGENOM" id="CLU_036805_8_4_9"/>
<evidence type="ECO:0000256" key="4">
    <source>
        <dbReference type="ARBA" id="ARBA00023125"/>
    </source>
</evidence>
<comment type="function">
    <text evidence="1 6">Required for the transposition of the insertion element.</text>
</comment>
<comment type="similarity">
    <text evidence="2 6">Belongs to the transposase mutator family.</text>
</comment>
<dbReference type="PANTHER" id="PTHR33217:SF8">
    <property type="entry name" value="MUTATOR FAMILY TRANSPOSASE"/>
    <property type="match status" value="1"/>
</dbReference>
<reference evidence="7 8" key="1">
    <citation type="submission" date="2009-04" db="EMBL/GenBank/DDBJ databases">
        <authorList>
            <person name="Qin X."/>
            <person name="Bachman B."/>
            <person name="Battles P."/>
            <person name="Bell A."/>
            <person name="Bess C."/>
            <person name="Bickham C."/>
            <person name="Chaboub L."/>
            <person name="Chen D."/>
            <person name="Coyle M."/>
            <person name="Deiros D.R."/>
            <person name="Dinh H."/>
            <person name="Forbes L."/>
            <person name="Fowler G."/>
            <person name="Francisco L."/>
            <person name="Fu Q."/>
            <person name="Gubbala S."/>
            <person name="Hale W."/>
            <person name="Han Y."/>
            <person name="Hemphill L."/>
            <person name="Highlander S.K."/>
            <person name="Hirani K."/>
            <person name="Hogues M."/>
            <person name="Jackson L."/>
            <person name="Jakkamsetti A."/>
            <person name="Javaid M."/>
            <person name="Jiang H."/>
            <person name="Korchina V."/>
            <person name="Kovar C."/>
            <person name="Lara F."/>
            <person name="Lee S."/>
            <person name="Mata R."/>
            <person name="Mathew T."/>
            <person name="Moen C."/>
            <person name="Morales K."/>
            <person name="Munidasa M."/>
            <person name="Nazareth L."/>
            <person name="Ngo R."/>
            <person name="Nguyen L."/>
            <person name="Okwuonu G."/>
            <person name="Ongeri F."/>
            <person name="Patil S."/>
            <person name="Petrosino J."/>
            <person name="Pham C."/>
            <person name="Pham P."/>
            <person name="Pu L.-L."/>
            <person name="Puazo M."/>
            <person name="Raj R."/>
            <person name="Reid J."/>
            <person name="Rouhana J."/>
            <person name="Saada N."/>
            <person name="Shang Y."/>
            <person name="Simmons D."/>
            <person name="Thornton R."/>
            <person name="Warren J."/>
            <person name="Weissenberger G."/>
            <person name="Zhang J."/>
            <person name="Zhang L."/>
            <person name="Zhou C."/>
            <person name="Zhu D."/>
            <person name="Muzny D."/>
            <person name="Worley K."/>
            <person name="Gibbs R."/>
        </authorList>
    </citation>
    <scope>NUCLEOTIDE SEQUENCE [LARGE SCALE GENOMIC DNA]</scope>
    <source>
        <strain evidence="7 8">ATCC 43531</strain>
    </source>
</reference>
<dbReference type="PANTHER" id="PTHR33217">
    <property type="entry name" value="TRANSPOSASE FOR INSERTION SEQUENCE ELEMENT IS1081"/>
    <property type="match status" value="1"/>
</dbReference>
<evidence type="ECO:0000256" key="3">
    <source>
        <dbReference type="ARBA" id="ARBA00022578"/>
    </source>
</evidence>
<dbReference type="GO" id="GO:0006313">
    <property type="term" value="P:DNA transposition"/>
    <property type="evidence" value="ECO:0007669"/>
    <property type="project" value="UniProtKB-UniRule"/>
</dbReference>
<evidence type="ECO:0000313" key="7">
    <source>
        <dbReference type="EMBL" id="EEQ47624.1"/>
    </source>
</evidence>
<keyword evidence="5 6" id="KW-0233">DNA recombination</keyword>
<dbReference type="NCBIfam" id="NF033543">
    <property type="entry name" value="transpos_IS256"/>
    <property type="match status" value="1"/>
</dbReference>
<organism evidence="7 8">
    <name type="scientific">Selenomonas flueggei ATCC 43531</name>
    <dbReference type="NCBI Taxonomy" id="638302"/>
    <lineage>
        <taxon>Bacteria</taxon>
        <taxon>Bacillati</taxon>
        <taxon>Bacillota</taxon>
        <taxon>Negativicutes</taxon>
        <taxon>Selenomonadales</taxon>
        <taxon>Selenomonadaceae</taxon>
        <taxon>Selenomonas</taxon>
    </lineage>
</organism>
<evidence type="ECO:0000256" key="6">
    <source>
        <dbReference type="RuleBase" id="RU365089"/>
    </source>
</evidence>
<proteinExistence type="inferred from homology"/>
<keyword evidence="8" id="KW-1185">Reference proteome</keyword>
<protein>
    <recommendedName>
        <fullName evidence="6">Mutator family transposase</fullName>
    </recommendedName>
</protein>
<keyword evidence="6" id="KW-0814">Transposable element</keyword>
<sequence length="322" mass="36714">MEICGSSSRAIGMVCLPKKTIPRHTQHTDALETTVIQLYRHGVTTREISSLIEQMYGHHYTPSTVSNIAKAADEQVRQFHSRPVAKRYAVIYADATYLNVRRDSVAKEALHVLLGITPEGYKEVLDFALYPTETAANYREMLQGLKERGLEEVLLFVSDGLNGLCAALREEFPAVRHQSCWVHLSRLVARYVRKTERKDVLSALSAVYKQQNAGDAACALEEFLVCYGSKYPKLKRIFSECDSLYTFYEFPPSIWASIYTSNPLENNNKGLKHLTKKKEQFPNEDSLERFVCAYYSEYNRKSGDRVQKGFQEATPLLLDMFP</sequence>
<evidence type="ECO:0000256" key="1">
    <source>
        <dbReference type="ARBA" id="ARBA00002190"/>
    </source>
</evidence>
<keyword evidence="3 6" id="KW-0815">Transposition</keyword>
<dbReference type="EMBL" id="ACLA01000033">
    <property type="protein sequence ID" value="EEQ47624.1"/>
    <property type="molecule type" value="Genomic_DNA"/>
</dbReference>
<evidence type="ECO:0000256" key="2">
    <source>
        <dbReference type="ARBA" id="ARBA00010961"/>
    </source>
</evidence>
<gene>
    <name evidence="7" type="ORF">HMPREF0908_1926</name>
</gene>
<keyword evidence="4 6" id="KW-0238">DNA-binding</keyword>
<evidence type="ECO:0000313" key="8">
    <source>
        <dbReference type="Proteomes" id="UP000005309"/>
    </source>
</evidence>
<comment type="caution">
    <text evidence="7">The sequence shown here is derived from an EMBL/GenBank/DDBJ whole genome shotgun (WGS) entry which is preliminary data.</text>
</comment>
<dbReference type="InterPro" id="IPR001207">
    <property type="entry name" value="Transposase_mutator"/>
</dbReference>
<evidence type="ECO:0000256" key="5">
    <source>
        <dbReference type="ARBA" id="ARBA00023172"/>
    </source>
</evidence>
<name>C4V626_9FIRM</name>
<dbReference type="AlphaFoldDB" id="C4V626"/>